<dbReference type="AlphaFoldDB" id="A0A6J4R4S5"/>
<proteinExistence type="predicted"/>
<sequence>MPGLLCDERLWRHQAGGLADLAGRVLIPDVTGEDSMAGMARGVLDAAPERFALAGLSMGGYVSLEIMRQAPGRVEALALLDTSARPDTPEQAEARLALVGLARAGGFDEVWRGLLPKVVHPDRVDDPGLRTAVGEMAHAVGAGGFERQERAIIGRPDSRPGLPVISCPTLVLCGRDDALTPPHLHEELAD</sequence>
<dbReference type="Pfam" id="PF12697">
    <property type="entry name" value="Abhydrolase_6"/>
    <property type="match status" value="1"/>
</dbReference>
<evidence type="ECO:0000259" key="1">
    <source>
        <dbReference type="Pfam" id="PF12697"/>
    </source>
</evidence>
<gene>
    <name evidence="2" type="ORF">AVDCRST_MAG12-95</name>
</gene>
<reference evidence="2" key="1">
    <citation type="submission" date="2020-02" db="EMBL/GenBank/DDBJ databases">
        <authorList>
            <person name="Meier V. D."/>
        </authorList>
    </citation>
    <scope>NUCLEOTIDE SEQUENCE</scope>
    <source>
        <strain evidence="2">AVDCRST_MAG12</strain>
    </source>
</reference>
<organism evidence="2">
    <name type="scientific">uncultured Rubrobacteraceae bacterium</name>
    <dbReference type="NCBI Taxonomy" id="349277"/>
    <lineage>
        <taxon>Bacteria</taxon>
        <taxon>Bacillati</taxon>
        <taxon>Actinomycetota</taxon>
        <taxon>Rubrobacteria</taxon>
        <taxon>Rubrobacterales</taxon>
        <taxon>Rubrobacteraceae</taxon>
        <taxon>environmental samples</taxon>
    </lineage>
</organism>
<feature type="domain" description="AB hydrolase-1" evidence="1">
    <location>
        <begin position="7"/>
        <end position="188"/>
    </location>
</feature>
<accession>A0A6J4R4S5</accession>
<dbReference type="InterPro" id="IPR029058">
    <property type="entry name" value="AB_hydrolase_fold"/>
</dbReference>
<dbReference type="InterPro" id="IPR050471">
    <property type="entry name" value="AB_hydrolase"/>
</dbReference>
<dbReference type="GO" id="GO:0016787">
    <property type="term" value="F:hydrolase activity"/>
    <property type="evidence" value="ECO:0007669"/>
    <property type="project" value="UniProtKB-KW"/>
</dbReference>
<protein>
    <submittedName>
        <fullName evidence="2">Hydrolase, alpha/beta fold family</fullName>
    </submittedName>
</protein>
<evidence type="ECO:0000313" key="2">
    <source>
        <dbReference type="EMBL" id="CAA9464109.1"/>
    </source>
</evidence>
<dbReference type="Gene3D" id="3.40.50.1820">
    <property type="entry name" value="alpha/beta hydrolase"/>
    <property type="match status" value="1"/>
</dbReference>
<dbReference type="PANTHER" id="PTHR43433:SF4">
    <property type="entry name" value="NON-HEME CHLOROPEROXIDASE-RELATED"/>
    <property type="match status" value="1"/>
</dbReference>
<dbReference type="SUPFAM" id="SSF53474">
    <property type="entry name" value="alpha/beta-Hydrolases"/>
    <property type="match status" value="1"/>
</dbReference>
<dbReference type="InterPro" id="IPR000073">
    <property type="entry name" value="AB_hydrolase_1"/>
</dbReference>
<name>A0A6J4R4S5_9ACTN</name>
<dbReference type="PANTHER" id="PTHR43433">
    <property type="entry name" value="HYDROLASE, ALPHA/BETA FOLD FAMILY PROTEIN"/>
    <property type="match status" value="1"/>
</dbReference>
<keyword evidence="2" id="KW-0378">Hydrolase</keyword>
<feature type="non-terminal residue" evidence="2">
    <location>
        <position position="190"/>
    </location>
</feature>
<dbReference type="EMBL" id="CADCVK010000013">
    <property type="protein sequence ID" value="CAA9464109.1"/>
    <property type="molecule type" value="Genomic_DNA"/>
</dbReference>